<dbReference type="Pfam" id="PF00173">
    <property type="entry name" value="Cyt-b5"/>
    <property type="match status" value="1"/>
</dbReference>
<evidence type="ECO:0000256" key="2">
    <source>
        <dbReference type="ARBA" id="ARBA00022723"/>
    </source>
</evidence>
<dbReference type="EMBL" id="LT598484">
    <property type="protein sequence ID" value="SCV01289.1"/>
    <property type="molecule type" value="Genomic_DNA"/>
</dbReference>
<keyword evidence="1 4" id="KW-0349">Heme</keyword>
<dbReference type="InterPro" id="IPR018506">
    <property type="entry name" value="Cyt_B5_heme-BS"/>
</dbReference>
<dbReference type="AlphaFoldDB" id="A0A1G4KAN2"/>
<dbReference type="SUPFAM" id="SSF55856">
    <property type="entry name" value="Cytochrome b5-like heme/steroid binding domain"/>
    <property type="match status" value="1"/>
</dbReference>
<evidence type="ECO:0000256" key="1">
    <source>
        <dbReference type="ARBA" id="ARBA00022617"/>
    </source>
</evidence>
<sequence>MSSSQQISKPPNNPRSLKSVSEVPSDASLARLMKPPSSNIISVPAQSGCSTLQSGGYRNKVALKPGHSAMDWSSLSISKGRTGALVTGIDKLISDPEICKINNPQVLMALKQGLPAFKIYPPLNINLAHLKQHKTADDCWCVLGNKVYCITAYLDFHPGGVDILLRSAAGKNATVLFDKYHRWVNYEKLLEHCYVGICIS</sequence>
<reference evidence="8" key="1">
    <citation type="submission" date="2016-03" db="EMBL/GenBank/DDBJ databases">
        <authorList>
            <person name="Devillers Hugo."/>
        </authorList>
    </citation>
    <scope>NUCLEOTIDE SEQUENCE [LARGE SCALE GENOMIC DNA]</scope>
</reference>
<dbReference type="Gene3D" id="3.10.120.10">
    <property type="entry name" value="Cytochrome b5-like heme/steroid binding domain"/>
    <property type="match status" value="1"/>
</dbReference>
<keyword evidence="3 4" id="KW-0408">Iron</keyword>
<dbReference type="OrthoDB" id="432299at2759"/>
<keyword evidence="8" id="KW-1185">Reference proteome</keyword>
<comment type="similarity">
    <text evidence="4">Belongs to the cytochrome b5 family.</text>
</comment>
<evidence type="ECO:0000313" key="8">
    <source>
        <dbReference type="Proteomes" id="UP000191144"/>
    </source>
</evidence>
<dbReference type="GO" id="GO:0046872">
    <property type="term" value="F:metal ion binding"/>
    <property type="evidence" value="ECO:0007669"/>
    <property type="project" value="UniProtKB-UniRule"/>
</dbReference>
<dbReference type="InterPro" id="IPR051872">
    <property type="entry name" value="Cytochrome_b5/Flavoprotein_Rdt"/>
</dbReference>
<dbReference type="PROSITE" id="PS50255">
    <property type="entry name" value="CYTOCHROME_B5_2"/>
    <property type="match status" value="1"/>
</dbReference>
<dbReference type="InterPro" id="IPR036400">
    <property type="entry name" value="Cyt_B5-like_heme/steroid_sf"/>
</dbReference>
<evidence type="ECO:0000256" key="3">
    <source>
        <dbReference type="ARBA" id="ARBA00023004"/>
    </source>
</evidence>
<gene>
    <name evidence="7" type="ORF">LAME_0G15236G</name>
</gene>
<dbReference type="GO" id="GO:0004128">
    <property type="term" value="F:cytochrome-b5 reductase activity, acting on NAD(P)H"/>
    <property type="evidence" value="ECO:0007669"/>
    <property type="project" value="TreeGrafter"/>
</dbReference>
<evidence type="ECO:0000313" key="7">
    <source>
        <dbReference type="EMBL" id="SCV01289.1"/>
    </source>
</evidence>
<protein>
    <submittedName>
        <fullName evidence="7">LAME_0G15236g1_1</fullName>
    </submittedName>
</protein>
<dbReference type="PROSITE" id="PS00191">
    <property type="entry name" value="CYTOCHROME_B5_1"/>
    <property type="match status" value="1"/>
</dbReference>
<dbReference type="InterPro" id="IPR001199">
    <property type="entry name" value="Cyt_B5-like_heme/steroid-bd"/>
</dbReference>
<feature type="region of interest" description="Disordered" evidence="5">
    <location>
        <begin position="1"/>
        <end position="25"/>
    </location>
</feature>
<evidence type="ECO:0000259" key="6">
    <source>
        <dbReference type="PROSITE" id="PS50255"/>
    </source>
</evidence>
<dbReference type="Proteomes" id="UP000191144">
    <property type="component" value="Chromosome G"/>
</dbReference>
<dbReference type="GO" id="GO:0005737">
    <property type="term" value="C:cytoplasm"/>
    <property type="evidence" value="ECO:0007669"/>
    <property type="project" value="TreeGrafter"/>
</dbReference>
<evidence type="ECO:0000256" key="5">
    <source>
        <dbReference type="SAM" id="MobiDB-lite"/>
    </source>
</evidence>
<dbReference type="PANTHER" id="PTHR46237:SF1">
    <property type="entry name" value="CYTOCHROME B5 REDUCTASE 4"/>
    <property type="match status" value="1"/>
</dbReference>
<dbReference type="SMART" id="SM01117">
    <property type="entry name" value="Cyt-b5"/>
    <property type="match status" value="1"/>
</dbReference>
<feature type="compositionally biased region" description="Polar residues" evidence="5">
    <location>
        <begin position="1"/>
        <end position="19"/>
    </location>
</feature>
<evidence type="ECO:0000256" key="4">
    <source>
        <dbReference type="RuleBase" id="RU362121"/>
    </source>
</evidence>
<keyword evidence="2 4" id="KW-0479">Metal-binding</keyword>
<accession>A0A1G4KAN2</accession>
<name>A0A1G4KAN2_9SACH</name>
<proteinExistence type="inferred from homology"/>
<organism evidence="7 8">
    <name type="scientific">Lachancea meyersii CBS 8951</name>
    <dbReference type="NCBI Taxonomy" id="1266667"/>
    <lineage>
        <taxon>Eukaryota</taxon>
        <taxon>Fungi</taxon>
        <taxon>Dikarya</taxon>
        <taxon>Ascomycota</taxon>
        <taxon>Saccharomycotina</taxon>
        <taxon>Saccharomycetes</taxon>
        <taxon>Saccharomycetales</taxon>
        <taxon>Saccharomycetaceae</taxon>
        <taxon>Lachancea</taxon>
    </lineage>
</organism>
<dbReference type="GO" id="GO:0020037">
    <property type="term" value="F:heme binding"/>
    <property type="evidence" value="ECO:0007669"/>
    <property type="project" value="UniProtKB-UniRule"/>
</dbReference>
<dbReference type="PANTHER" id="PTHR46237">
    <property type="entry name" value="CYTOCHROME B5 REDUCTASE 4 FAMILY MEMBER"/>
    <property type="match status" value="1"/>
</dbReference>
<feature type="domain" description="Cytochrome b5 heme-binding" evidence="6">
    <location>
        <begin position="122"/>
        <end position="196"/>
    </location>
</feature>